<accession>A0AAN7GWS9</accession>
<dbReference type="AlphaFoldDB" id="A0AAN7GWS9"/>
<evidence type="ECO:0000256" key="1">
    <source>
        <dbReference type="SAM" id="MobiDB-lite"/>
    </source>
</evidence>
<keyword evidence="2" id="KW-0812">Transmembrane</keyword>
<protein>
    <submittedName>
        <fullName evidence="3">Uncharacterized protein</fullName>
    </submittedName>
</protein>
<keyword evidence="2" id="KW-0472">Membrane</keyword>
<gene>
    <name evidence="3" type="ORF">QBC38DRAFT_454036</name>
</gene>
<organism evidence="3 4">
    <name type="scientific">Podospora fimiseda</name>
    <dbReference type="NCBI Taxonomy" id="252190"/>
    <lineage>
        <taxon>Eukaryota</taxon>
        <taxon>Fungi</taxon>
        <taxon>Dikarya</taxon>
        <taxon>Ascomycota</taxon>
        <taxon>Pezizomycotina</taxon>
        <taxon>Sordariomycetes</taxon>
        <taxon>Sordariomycetidae</taxon>
        <taxon>Sordariales</taxon>
        <taxon>Podosporaceae</taxon>
        <taxon>Podospora</taxon>
    </lineage>
</organism>
<evidence type="ECO:0000256" key="2">
    <source>
        <dbReference type="SAM" id="Phobius"/>
    </source>
</evidence>
<sequence length="263" mass="28341">MTTQCANNQTTCSQGGWCCNSDETCSFDNAFFCCPAGTSLSKSGCRRVCAEGDFECGSICCAVGQTFINNDGLSPYCIHATTTINSIIASTVSASSRPTRSPSLTSIATNTTPTPATASPPTTAATTTTTTTSHSSGGFPKSAQTSVGIIVPLFVLMFLGCLWFGIFRNRFSSSFQSRDSSSMPRRSRSRLGELNDTFYFPRRSAAGSPPPTYLYPNRKMLDLSTMSVHERYILESSKPIAPPRPIKLQTLRHVEDGEDKAQV</sequence>
<feature type="transmembrane region" description="Helical" evidence="2">
    <location>
        <begin position="149"/>
        <end position="167"/>
    </location>
</feature>
<evidence type="ECO:0000313" key="4">
    <source>
        <dbReference type="Proteomes" id="UP001301958"/>
    </source>
</evidence>
<keyword evidence="4" id="KW-1185">Reference proteome</keyword>
<feature type="compositionally biased region" description="Low complexity" evidence="1">
    <location>
        <begin position="95"/>
        <end position="136"/>
    </location>
</feature>
<reference evidence="3" key="2">
    <citation type="submission" date="2023-05" db="EMBL/GenBank/DDBJ databases">
        <authorList>
            <consortium name="Lawrence Berkeley National Laboratory"/>
            <person name="Steindorff A."/>
            <person name="Hensen N."/>
            <person name="Bonometti L."/>
            <person name="Westerberg I."/>
            <person name="Brannstrom I.O."/>
            <person name="Guillou S."/>
            <person name="Cros-Aarteil S."/>
            <person name="Calhoun S."/>
            <person name="Haridas S."/>
            <person name="Kuo A."/>
            <person name="Mondo S."/>
            <person name="Pangilinan J."/>
            <person name="Riley R."/>
            <person name="Labutti K."/>
            <person name="Andreopoulos B."/>
            <person name="Lipzen A."/>
            <person name="Chen C."/>
            <person name="Yanf M."/>
            <person name="Daum C."/>
            <person name="Ng V."/>
            <person name="Clum A."/>
            <person name="Ohm R."/>
            <person name="Martin F."/>
            <person name="Silar P."/>
            <person name="Natvig D."/>
            <person name="Lalanne C."/>
            <person name="Gautier V."/>
            <person name="Ament-Velasquez S.L."/>
            <person name="Kruys A."/>
            <person name="Hutchinson M.I."/>
            <person name="Powell A.J."/>
            <person name="Barry K."/>
            <person name="Miller A.N."/>
            <person name="Grigoriev I.V."/>
            <person name="Debuchy R."/>
            <person name="Gladieux P."/>
            <person name="Thoren M.H."/>
            <person name="Johannesson H."/>
        </authorList>
    </citation>
    <scope>NUCLEOTIDE SEQUENCE</scope>
    <source>
        <strain evidence="3">CBS 990.96</strain>
    </source>
</reference>
<reference evidence="3" key="1">
    <citation type="journal article" date="2023" name="Mol. Phylogenet. Evol.">
        <title>Genome-scale phylogeny and comparative genomics of the fungal order Sordariales.</title>
        <authorList>
            <person name="Hensen N."/>
            <person name="Bonometti L."/>
            <person name="Westerberg I."/>
            <person name="Brannstrom I.O."/>
            <person name="Guillou S."/>
            <person name="Cros-Aarteil S."/>
            <person name="Calhoun S."/>
            <person name="Haridas S."/>
            <person name="Kuo A."/>
            <person name="Mondo S."/>
            <person name="Pangilinan J."/>
            <person name="Riley R."/>
            <person name="LaButti K."/>
            <person name="Andreopoulos B."/>
            <person name="Lipzen A."/>
            <person name="Chen C."/>
            <person name="Yan M."/>
            <person name="Daum C."/>
            <person name="Ng V."/>
            <person name="Clum A."/>
            <person name="Steindorff A."/>
            <person name="Ohm R.A."/>
            <person name="Martin F."/>
            <person name="Silar P."/>
            <person name="Natvig D.O."/>
            <person name="Lalanne C."/>
            <person name="Gautier V."/>
            <person name="Ament-Velasquez S.L."/>
            <person name="Kruys A."/>
            <person name="Hutchinson M.I."/>
            <person name="Powell A.J."/>
            <person name="Barry K."/>
            <person name="Miller A.N."/>
            <person name="Grigoriev I.V."/>
            <person name="Debuchy R."/>
            <person name="Gladieux P."/>
            <person name="Hiltunen Thoren M."/>
            <person name="Johannesson H."/>
        </authorList>
    </citation>
    <scope>NUCLEOTIDE SEQUENCE</scope>
    <source>
        <strain evidence="3">CBS 990.96</strain>
    </source>
</reference>
<proteinExistence type="predicted"/>
<name>A0AAN7GWS9_9PEZI</name>
<dbReference type="Proteomes" id="UP001301958">
    <property type="component" value="Unassembled WGS sequence"/>
</dbReference>
<comment type="caution">
    <text evidence="3">The sequence shown here is derived from an EMBL/GenBank/DDBJ whole genome shotgun (WGS) entry which is preliminary data.</text>
</comment>
<keyword evidence="2" id="KW-1133">Transmembrane helix</keyword>
<dbReference type="EMBL" id="MU865316">
    <property type="protein sequence ID" value="KAK4228661.1"/>
    <property type="molecule type" value="Genomic_DNA"/>
</dbReference>
<evidence type="ECO:0000313" key="3">
    <source>
        <dbReference type="EMBL" id="KAK4228661.1"/>
    </source>
</evidence>
<feature type="region of interest" description="Disordered" evidence="1">
    <location>
        <begin position="95"/>
        <end position="140"/>
    </location>
</feature>